<sequence length="406" mass="45769">MRRLLGFLVLRLFSMTANAQEEVLKANTDSPYQRTQYPLLLSDSYVSVSVGYITYPFSNLNLEAGYKADVISIPHVGVRLVLFGHQFNKYLSAQITYMRPVLWVNYKNINGSRSDKTVWMNVAGLTAKLQVPLIKNLSIFGEGGLGIVTRKGFIMDGYTVIADANYPYMLYGAGLEYRLNNKWDLLLTTAYSPSNSGVKQPHTLYVGPGFKYKFYTLPPETVRRNATAGYFFPKHLLQVGLATNAWGYGVNDFFAGKTFPVFWGGDANAKQGVFVRYQRNFFHTLKVFSIDLGGSLAYWKSRDEQKNFYTLSVYPLFRFTAIRTKPVDLYFMYSVAGPTFISQTEIDGNATGKHFTFQDMMGMGLFAGKNRELNVEVNIGHYSNGNLFPENAGVKIPLTFNIGMAF</sequence>
<keyword evidence="1" id="KW-0732">Signal</keyword>
<protein>
    <submittedName>
        <fullName evidence="3">Outer membrane protein beta-barrel domain-containing protein</fullName>
    </submittedName>
</protein>
<evidence type="ECO:0000313" key="4">
    <source>
        <dbReference type="Proteomes" id="UP000184048"/>
    </source>
</evidence>
<dbReference type="AlphaFoldDB" id="A0A1M5BU64"/>
<evidence type="ECO:0000313" key="3">
    <source>
        <dbReference type="EMBL" id="SHF45975.1"/>
    </source>
</evidence>
<dbReference type="SUPFAM" id="SSF56925">
    <property type="entry name" value="OMPA-like"/>
    <property type="match status" value="1"/>
</dbReference>
<dbReference type="Gene3D" id="2.40.160.20">
    <property type="match status" value="2"/>
</dbReference>
<evidence type="ECO:0000259" key="2">
    <source>
        <dbReference type="Pfam" id="PF01389"/>
    </source>
</evidence>
<accession>A0A1M5BU64</accession>
<dbReference type="InterPro" id="IPR018550">
    <property type="entry name" value="Lipid-A_deacylase-rel"/>
</dbReference>
<evidence type="ECO:0000256" key="1">
    <source>
        <dbReference type="SAM" id="SignalP"/>
    </source>
</evidence>
<proteinExistence type="predicted"/>
<feature type="signal peptide" evidence="1">
    <location>
        <begin position="1"/>
        <end position="19"/>
    </location>
</feature>
<name>A0A1M5BU64_9BACT</name>
<dbReference type="Proteomes" id="UP000184048">
    <property type="component" value="Unassembled WGS sequence"/>
</dbReference>
<dbReference type="InterPro" id="IPR011250">
    <property type="entry name" value="OMP/PagP_B-barrel"/>
</dbReference>
<dbReference type="EMBL" id="FQUU01000011">
    <property type="protein sequence ID" value="SHF45975.1"/>
    <property type="molecule type" value="Genomic_DNA"/>
</dbReference>
<gene>
    <name evidence="3" type="ORF">SAMN02745131_02678</name>
</gene>
<reference evidence="3 4" key="1">
    <citation type="submission" date="2016-11" db="EMBL/GenBank/DDBJ databases">
        <authorList>
            <person name="Jaros S."/>
            <person name="Januszkiewicz K."/>
            <person name="Wedrychowicz H."/>
        </authorList>
    </citation>
    <scope>NUCLEOTIDE SEQUENCE [LARGE SCALE GENOMIC DNA]</scope>
    <source>
        <strain evidence="3 4">DSM 18119</strain>
    </source>
</reference>
<feature type="chain" id="PRO_5012838541" evidence="1">
    <location>
        <begin position="20"/>
        <end position="406"/>
    </location>
</feature>
<dbReference type="InterPro" id="IPR000498">
    <property type="entry name" value="OmpA-like_TM_dom"/>
</dbReference>
<keyword evidence="4" id="KW-1185">Reference proteome</keyword>
<organism evidence="3 4">
    <name type="scientific">Flavisolibacter ginsengisoli DSM 18119</name>
    <dbReference type="NCBI Taxonomy" id="1121884"/>
    <lineage>
        <taxon>Bacteria</taxon>
        <taxon>Pseudomonadati</taxon>
        <taxon>Bacteroidota</taxon>
        <taxon>Chitinophagia</taxon>
        <taxon>Chitinophagales</taxon>
        <taxon>Chitinophagaceae</taxon>
        <taxon>Flavisolibacter</taxon>
    </lineage>
</organism>
<feature type="domain" description="Outer membrane protein OmpA-like transmembrane" evidence="2">
    <location>
        <begin position="82"/>
        <end position="187"/>
    </location>
</feature>
<dbReference type="Pfam" id="PF01389">
    <property type="entry name" value="OmpA_membrane"/>
    <property type="match status" value="1"/>
</dbReference>
<dbReference type="Pfam" id="PF09411">
    <property type="entry name" value="PagL"/>
    <property type="match status" value="1"/>
</dbReference>
<dbReference type="OrthoDB" id="1196682at2"/>
<dbReference type="RefSeq" id="WP_072835846.1">
    <property type="nucleotide sequence ID" value="NZ_FQUU01000011.1"/>
</dbReference>